<keyword evidence="4" id="KW-0472">Membrane</keyword>
<comment type="caution">
    <text evidence="7">The sequence shown here is derived from an EMBL/GenBank/DDBJ whole genome shotgun (WGS) entry which is preliminary data.</text>
</comment>
<proteinExistence type="inferred from homology"/>
<evidence type="ECO:0000256" key="4">
    <source>
        <dbReference type="ARBA" id="ARBA00023136"/>
    </source>
</evidence>
<reference evidence="7 8" key="1">
    <citation type="submission" date="2019-03" db="EMBL/GenBank/DDBJ databases">
        <title>Genomic Encyclopedia of Type Strains, Phase IV (KMG-IV): sequencing the most valuable type-strain genomes for metagenomic binning, comparative biology and taxonomic classification.</title>
        <authorList>
            <person name="Goeker M."/>
        </authorList>
    </citation>
    <scope>NUCLEOTIDE SEQUENCE [LARGE SCALE GENOMIC DNA]</scope>
    <source>
        <strain evidence="7 8">DSM 19580</strain>
    </source>
</reference>
<evidence type="ECO:0000256" key="1">
    <source>
        <dbReference type="ARBA" id="ARBA00004442"/>
    </source>
</evidence>
<dbReference type="InterPro" id="IPR010583">
    <property type="entry name" value="MipA"/>
</dbReference>
<dbReference type="GO" id="GO:0009279">
    <property type="term" value="C:cell outer membrane"/>
    <property type="evidence" value="ECO:0007669"/>
    <property type="project" value="UniProtKB-SubCell"/>
</dbReference>
<dbReference type="PANTHER" id="PTHR38776">
    <property type="entry name" value="MLTA-INTERACTING PROTEIN-RELATED"/>
    <property type="match status" value="1"/>
</dbReference>
<evidence type="ECO:0000256" key="2">
    <source>
        <dbReference type="ARBA" id="ARBA00005722"/>
    </source>
</evidence>
<dbReference type="EMBL" id="SMCR01000006">
    <property type="protein sequence ID" value="TCV95150.1"/>
    <property type="molecule type" value="Genomic_DNA"/>
</dbReference>
<dbReference type="Proteomes" id="UP000295719">
    <property type="component" value="Unassembled WGS sequence"/>
</dbReference>
<organism evidence="7 8">
    <name type="scientific">Biostraticola tofi</name>
    <dbReference type="NCBI Taxonomy" id="466109"/>
    <lineage>
        <taxon>Bacteria</taxon>
        <taxon>Pseudomonadati</taxon>
        <taxon>Pseudomonadota</taxon>
        <taxon>Gammaproteobacteria</taxon>
        <taxon>Enterobacterales</taxon>
        <taxon>Bruguierivoracaceae</taxon>
        <taxon>Biostraticola</taxon>
    </lineage>
</organism>
<keyword evidence="3 6" id="KW-0732">Signal</keyword>
<gene>
    <name evidence="7" type="ORF">EDC52_10681</name>
</gene>
<dbReference type="PANTHER" id="PTHR38776:SF1">
    <property type="entry name" value="MLTA-INTERACTING PROTEIN-RELATED"/>
    <property type="match status" value="1"/>
</dbReference>
<dbReference type="AlphaFoldDB" id="A0A4R3YRS6"/>
<evidence type="ECO:0000256" key="6">
    <source>
        <dbReference type="SAM" id="SignalP"/>
    </source>
</evidence>
<accession>A0A4R3YRS6</accession>
<dbReference type="Pfam" id="PF06629">
    <property type="entry name" value="MipA"/>
    <property type="match status" value="1"/>
</dbReference>
<feature type="chain" id="PRO_5020644994" evidence="6">
    <location>
        <begin position="28"/>
        <end position="270"/>
    </location>
</feature>
<evidence type="ECO:0000256" key="5">
    <source>
        <dbReference type="ARBA" id="ARBA00023237"/>
    </source>
</evidence>
<protein>
    <submittedName>
        <fullName evidence="7">Outer membrane protein</fullName>
    </submittedName>
</protein>
<comment type="subcellular location">
    <subcellularLocation>
        <location evidence="1">Cell outer membrane</location>
    </subcellularLocation>
</comment>
<evidence type="ECO:0000313" key="8">
    <source>
        <dbReference type="Proteomes" id="UP000295719"/>
    </source>
</evidence>
<comment type="similarity">
    <text evidence="2">Belongs to the MipA/OmpV family.</text>
</comment>
<sequence>MKNRYDLSRVYPFLPIVLLHFTAPAAAADPANRPDDSLSSFTWFSDEPKHTQWGLGLGAGYEKSIYKDDNAQFSVVPLVLVENRWFRLRGPAADIKIARWESVAFTLRAEYGLGDGYESSDASILKGMDERKDGLWLGPAMEWETPLVTFSARYLFAGNKGQKAQLGLERKWDYGEVSLTPHAGVEWLSDKNIDYYYGVREHETRAGRSTFEGKSTYRLSAGVRVDYDLTAHQTLSVDAGVSHAGSGISDSPIVDSATLPAIRLAYFYHF</sequence>
<keyword evidence="8" id="KW-1185">Reference proteome</keyword>
<evidence type="ECO:0000313" key="7">
    <source>
        <dbReference type="EMBL" id="TCV95150.1"/>
    </source>
</evidence>
<dbReference type="RefSeq" id="WP_165911716.1">
    <property type="nucleotide sequence ID" value="NZ_SMCR01000006.1"/>
</dbReference>
<feature type="signal peptide" evidence="6">
    <location>
        <begin position="1"/>
        <end position="27"/>
    </location>
</feature>
<evidence type="ECO:0000256" key="3">
    <source>
        <dbReference type="ARBA" id="ARBA00022729"/>
    </source>
</evidence>
<keyword evidence="5" id="KW-0998">Cell outer membrane</keyword>
<name>A0A4R3YRS6_9GAMM</name>